<dbReference type="PROSITE" id="PS50104">
    <property type="entry name" value="TIR"/>
    <property type="match status" value="1"/>
</dbReference>
<reference evidence="2" key="1">
    <citation type="journal article" date="2011" name="Environ. Microbiol.">
        <title>Genomic insights into the metabolic potential of the polycyclic aromatic hydrocarbon degrading sulfate-reducing Deltaproteobacterium N47.</title>
        <authorList>
            <person name="Bergmann F."/>
            <person name="Selesi D."/>
            <person name="Weinmaier T."/>
            <person name="Tischler P."/>
            <person name="Rattei T."/>
            <person name="Meckenstock R.U."/>
        </authorList>
    </citation>
    <scope>NUCLEOTIDE SEQUENCE</scope>
</reference>
<dbReference type="Pfam" id="PF13676">
    <property type="entry name" value="TIR_2"/>
    <property type="match status" value="1"/>
</dbReference>
<dbReference type="Gene3D" id="3.40.50.10140">
    <property type="entry name" value="Toll/interleukin-1 receptor homology (TIR) domain"/>
    <property type="match status" value="1"/>
</dbReference>
<organism evidence="2">
    <name type="scientific">uncultured Desulfobacterium sp</name>
    <dbReference type="NCBI Taxonomy" id="201089"/>
    <lineage>
        <taxon>Bacteria</taxon>
        <taxon>Pseudomonadati</taxon>
        <taxon>Thermodesulfobacteriota</taxon>
        <taxon>Desulfobacteria</taxon>
        <taxon>Desulfobacterales</taxon>
        <taxon>Desulfobacteriaceae</taxon>
        <taxon>Desulfobacterium</taxon>
        <taxon>environmental samples</taxon>
    </lineage>
</organism>
<dbReference type="SUPFAM" id="SSF52200">
    <property type="entry name" value="Toll/Interleukin receptor TIR domain"/>
    <property type="match status" value="1"/>
</dbReference>
<evidence type="ECO:0000313" key="2">
    <source>
        <dbReference type="EMBL" id="CBX28912.1"/>
    </source>
</evidence>
<dbReference type="SMART" id="SM00255">
    <property type="entry name" value="TIR"/>
    <property type="match status" value="1"/>
</dbReference>
<sequence>MIISQTADDSYWSCFISYSSKDAEFVKYLKERLRGELISVWLDFDQIVHGGQLTEQIKSAISKHDKLLIVLSKNSLESDWVEKEIKEALKKDTKVLFPIRITSVDEIRKHDFIWDTFKDVPILDFEFDPEHEAVNASFEDSFWKLVKSLKKAKGSS</sequence>
<dbReference type="InterPro" id="IPR000157">
    <property type="entry name" value="TIR_dom"/>
</dbReference>
<name>E1YEF3_9BACT</name>
<dbReference type="EMBL" id="FR695870">
    <property type="protein sequence ID" value="CBX28912.1"/>
    <property type="molecule type" value="Genomic_DNA"/>
</dbReference>
<gene>
    <name evidence="2" type="ORF">N47_B20580</name>
</gene>
<proteinExistence type="predicted"/>
<evidence type="ECO:0000259" key="1">
    <source>
        <dbReference type="PROSITE" id="PS50104"/>
    </source>
</evidence>
<protein>
    <recommendedName>
        <fullName evidence="1">TIR domain-containing protein</fullName>
    </recommendedName>
</protein>
<accession>E1YEF3</accession>
<dbReference type="InterPro" id="IPR035897">
    <property type="entry name" value="Toll_tir_struct_dom_sf"/>
</dbReference>
<dbReference type="AlphaFoldDB" id="E1YEF3"/>
<dbReference type="GO" id="GO:0007165">
    <property type="term" value="P:signal transduction"/>
    <property type="evidence" value="ECO:0007669"/>
    <property type="project" value="InterPro"/>
</dbReference>
<feature type="domain" description="TIR" evidence="1">
    <location>
        <begin position="10"/>
        <end position="150"/>
    </location>
</feature>